<evidence type="ECO:0000259" key="2">
    <source>
        <dbReference type="Pfam" id="PF07944"/>
    </source>
</evidence>
<dbReference type="InterPro" id="IPR008928">
    <property type="entry name" value="6-hairpin_glycosidase_sf"/>
</dbReference>
<feature type="chain" id="PRO_5036951691" evidence="1">
    <location>
        <begin position="19"/>
        <end position="625"/>
    </location>
</feature>
<dbReference type="Pfam" id="PF07944">
    <property type="entry name" value="Beta-AFase-like_GH127_cat"/>
    <property type="match status" value="1"/>
</dbReference>
<evidence type="ECO:0000259" key="3">
    <source>
        <dbReference type="Pfam" id="PF20736"/>
    </source>
</evidence>
<dbReference type="PANTHER" id="PTHR31151:SF0">
    <property type="entry name" value="PROLINE-TRNA LIGASE (DUF1680)"/>
    <property type="match status" value="1"/>
</dbReference>
<evidence type="ECO:0000256" key="1">
    <source>
        <dbReference type="SAM" id="SignalP"/>
    </source>
</evidence>
<dbReference type="InterPro" id="IPR049046">
    <property type="entry name" value="Beta-AFase-like_GH127_middle"/>
</dbReference>
<feature type="domain" description="Non-reducing end beta-L-arabinofuranosidase-like GH127 middle" evidence="3">
    <location>
        <begin position="419"/>
        <end position="513"/>
    </location>
</feature>
<evidence type="ECO:0000313" key="5">
    <source>
        <dbReference type="Proteomes" id="UP000600139"/>
    </source>
</evidence>
<feature type="signal peptide" evidence="1">
    <location>
        <begin position="1"/>
        <end position="18"/>
    </location>
</feature>
<organism evidence="4 5">
    <name type="scientific">Luteolibacter yonseiensis</name>
    <dbReference type="NCBI Taxonomy" id="1144680"/>
    <lineage>
        <taxon>Bacteria</taxon>
        <taxon>Pseudomonadati</taxon>
        <taxon>Verrucomicrobiota</taxon>
        <taxon>Verrucomicrobiia</taxon>
        <taxon>Verrucomicrobiales</taxon>
        <taxon>Verrucomicrobiaceae</taxon>
        <taxon>Luteolibacter</taxon>
    </lineage>
</organism>
<comment type="caution">
    <text evidence="4">The sequence shown here is derived from an EMBL/GenBank/DDBJ whole genome shotgun (WGS) entry which is preliminary data.</text>
</comment>
<dbReference type="RefSeq" id="WP_200352628.1">
    <property type="nucleotide sequence ID" value="NZ_BAABHZ010000001.1"/>
</dbReference>
<accession>A0A934R853</accession>
<dbReference type="InterPro" id="IPR012878">
    <property type="entry name" value="Beta-AFase-like_GH127_cat"/>
</dbReference>
<evidence type="ECO:0000313" key="4">
    <source>
        <dbReference type="EMBL" id="MBK1817693.1"/>
    </source>
</evidence>
<protein>
    <submittedName>
        <fullName evidence="4">Glycoside hydrolase family 127 protein</fullName>
    </submittedName>
</protein>
<keyword evidence="1" id="KW-0732">Signal</keyword>
<feature type="domain" description="Non-reducing end beta-L-arabinofuranosidase-like GH127 catalytic" evidence="2">
    <location>
        <begin position="33"/>
        <end position="408"/>
    </location>
</feature>
<name>A0A934R853_9BACT</name>
<sequence length="625" mass="70311">MARGWTLVLAGSFSWAFAAEPPVKVVTGIPVDDVRLLDGPFLDAQGRDLDYMLSLDPDRLLSGMRAAAGLKPKGPLYGGWEKNGSGIVGHYLSACAWMSAATGDERIKRRVDYIVDEMAEYQKSRGDGGLYASQWEADDWYARLGRGELRLSNVLPWYVGHKTLAGLRDAWLTGGNTQARDVLIRYADWCATITSKLDEKQWRDMTAKEIGAPNEVFADLHAVTKEPRYLALAEKFTRRPMFDALERGERSAIHGHHANTEIPMFVGYQRTYEATGEERWHRAAVNFWDAVIQDQTFAFGGNSIWEAFIAPKDYEKKLTEPCGPETCNTYNLLKLTRQLQEDKPQGKYLDYIERALFNHILTSIGPAPEKGFAYYTPTRPGHYKRYSTPFDAFWCCVGSGMENHARYGSYLYAEQKDRLLVNLFIPSEVRWREKSVEIRQTTDFPNEGIIRFSIKVSNPTSFTLSIRCPGWADKTKLAMQLNDRSAVPNVGGDGFIDVRRTWNDGDVFKINLPPRLTAESTPGGKYVSFFHGPILLATAMGKEGLQPADFHADGSQPFIQLGREELAVEKVPSLDAGKSDVLSLVGKSPANEIRYPIRTTLGSKELVPFYKIGLERYSVYFPVSR</sequence>
<dbReference type="Pfam" id="PF20736">
    <property type="entry name" value="Glyco_hydro127M"/>
    <property type="match status" value="1"/>
</dbReference>
<reference evidence="4" key="1">
    <citation type="submission" date="2021-01" db="EMBL/GenBank/DDBJ databases">
        <title>Modified the classification status of verrucomicrobia.</title>
        <authorList>
            <person name="Feng X."/>
        </authorList>
    </citation>
    <scope>NUCLEOTIDE SEQUENCE</scope>
    <source>
        <strain evidence="4">JCM 18052</strain>
    </source>
</reference>
<dbReference type="AlphaFoldDB" id="A0A934R853"/>
<dbReference type="GO" id="GO:0005975">
    <property type="term" value="P:carbohydrate metabolic process"/>
    <property type="evidence" value="ECO:0007669"/>
    <property type="project" value="InterPro"/>
</dbReference>
<proteinExistence type="predicted"/>
<dbReference type="GO" id="GO:0016787">
    <property type="term" value="F:hydrolase activity"/>
    <property type="evidence" value="ECO:0007669"/>
    <property type="project" value="UniProtKB-KW"/>
</dbReference>
<keyword evidence="5" id="KW-1185">Reference proteome</keyword>
<dbReference type="PANTHER" id="PTHR31151">
    <property type="entry name" value="PROLINE-TRNA LIGASE (DUF1680)"/>
    <property type="match status" value="1"/>
</dbReference>
<gene>
    <name evidence="4" type="ORF">JIN84_18890</name>
</gene>
<keyword evidence="4" id="KW-0378">Hydrolase</keyword>
<dbReference type="Proteomes" id="UP000600139">
    <property type="component" value="Unassembled WGS sequence"/>
</dbReference>
<dbReference type="EMBL" id="JAENIK010000012">
    <property type="protein sequence ID" value="MBK1817693.1"/>
    <property type="molecule type" value="Genomic_DNA"/>
</dbReference>
<dbReference type="SUPFAM" id="SSF48208">
    <property type="entry name" value="Six-hairpin glycosidases"/>
    <property type="match status" value="1"/>
</dbReference>